<dbReference type="InterPro" id="IPR014729">
    <property type="entry name" value="Rossmann-like_a/b/a_fold"/>
</dbReference>
<dbReference type="InterPro" id="IPR006015">
    <property type="entry name" value="Universal_stress_UspA"/>
</dbReference>
<keyword evidence="4" id="KW-1185">Reference proteome</keyword>
<dbReference type="PANTHER" id="PTHR46268:SF15">
    <property type="entry name" value="UNIVERSAL STRESS PROTEIN HP_0031"/>
    <property type="match status" value="1"/>
</dbReference>
<protein>
    <submittedName>
        <fullName evidence="3">Nucleotide-binding universal stress UspA family protein</fullName>
    </submittedName>
</protein>
<evidence type="ECO:0000256" key="1">
    <source>
        <dbReference type="ARBA" id="ARBA00008791"/>
    </source>
</evidence>
<evidence type="ECO:0000259" key="2">
    <source>
        <dbReference type="Pfam" id="PF00582"/>
    </source>
</evidence>
<sequence>MYTNILLCYDGSREGRLALREGARLAQITGAGVTLLAVVETVSGNALAQAADASVLIYQQDELRSILDEGRQRLTAMGLAPRIRMEFGDPVASISKVATETGADLVVVGHHRHGFWTRWLSRSVAAELSDSLDCSLLLAQKVVDDRDLFPKDRGL</sequence>
<dbReference type="Gene3D" id="3.40.50.620">
    <property type="entry name" value="HUPs"/>
    <property type="match status" value="1"/>
</dbReference>
<comment type="caution">
    <text evidence="3">The sequence shown here is derived from an EMBL/GenBank/DDBJ whole genome shotgun (WGS) entry which is preliminary data.</text>
</comment>
<evidence type="ECO:0000313" key="3">
    <source>
        <dbReference type="EMBL" id="MBB6181905.1"/>
    </source>
</evidence>
<dbReference type="PRINTS" id="PR01438">
    <property type="entry name" value="UNVRSLSTRESS"/>
</dbReference>
<organism evidence="3 4">
    <name type="scientific">Pseudorhizobium flavum</name>
    <dbReference type="NCBI Taxonomy" id="1335061"/>
    <lineage>
        <taxon>Bacteria</taxon>
        <taxon>Pseudomonadati</taxon>
        <taxon>Pseudomonadota</taxon>
        <taxon>Alphaproteobacteria</taxon>
        <taxon>Hyphomicrobiales</taxon>
        <taxon>Rhizobiaceae</taxon>
        <taxon>Rhizobium/Agrobacterium group</taxon>
        <taxon>Pseudorhizobium</taxon>
    </lineage>
</organism>
<dbReference type="InterPro" id="IPR006016">
    <property type="entry name" value="UspA"/>
</dbReference>
<proteinExistence type="inferred from homology"/>
<dbReference type="Pfam" id="PF00582">
    <property type="entry name" value="Usp"/>
    <property type="match status" value="1"/>
</dbReference>
<dbReference type="RefSeq" id="WP_077546953.1">
    <property type="nucleotide sequence ID" value="NZ_JACHEJ010000015.1"/>
</dbReference>
<gene>
    <name evidence="3" type="ORF">HNQ75_003893</name>
</gene>
<dbReference type="PANTHER" id="PTHR46268">
    <property type="entry name" value="STRESS RESPONSE PROTEIN NHAX"/>
    <property type="match status" value="1"/>
</dbReference>
<dbReference type="Proteomes" id="UP000535501">
    <property type="component" value="Unassembled WGS sequence"/>
</dbReference>
<dbReference type="AlphaFoldDB" id="A0A7W9Z0P8"/>
<accession>A0A7W9Z0P8</accession>
<dbReference type="CDD" id="cd00293">
    <property type="entry name" value="USP-like"/>
    <property type="match status" value="1"/>
</dbReference>
<comment type="similarity">
    <text evidence="1">Belongs to the universal stress protein A family.</text>
</comment>
<feature type="domain" description="UspA" evidence="2">
    <location>
        <begin position="1"/>
        <end position="138"/>
    </location>
</feature>
<evidence type="ECO:0000313" key="4">
    <source>
        <dbReference type="Proteomes" id="UP000535501"/>
    </source>
</evidence>
<dbReference type="SUPFAM" id="SSF52402">
    <property type="entry name" value="Adenine nucleotide alpha hydrolases-like"/>
    <property type="match status" value="1"/>
</dbReference>
<name>A0A7W9Z0P8_9HYPH</name>
<reference evidence="3 4" key="1">
    <citation type="submission" date="2020-08" db="EMBL/GenBank/DDBJ databases">
        <title>Genomic Encyclopedia of Type Strains, Phase IV (KMG-IV): sequencing the most valuable type-strain genomes for metagenomic binning, comparative biology and taxonomic classification.</title>
        <authorList>
            <person name="Goeker M."/>
        </authorList>
    </citation>
    <scope>NUCLEOTIDE SEQUENCE [LARGE SCALE GENOMIC DNA]</scope>
    <source>
        <strain evidence="3 4">DSM 102134</strain>
    </source>
</reference>
<dbReference type="EMBL" id="JACHEJ010000015">
    <property type="protein sequence ID" value="MBB6181905.1"/>
    <property type="molecule type" value="Genomic_DNA"/>
</dbReference>